<dbReference type="InterPro" id="IPR045700">
    <property type="entry name" value="Rab3GAP1"/>
</dbReference>
<evidence type="ECO:0000259" key="7">
    <source>
        <dbReference type="Pfam" id="PF13890"/>
    </source>
</evidence>
<dbReference type="InterPro" id="IPR026147">
    <property type="entry name" value="Rab3GAP1_conserved"/>
</dbReference>
<feature type="region of interest" description="Disordered" evidence="6">
    <location>
        <begin position="649"/>
        <end position="703"/>
    </location>
</feature>
<evidence type="ECO:0000256" key="1">
    <source>
        <dbReference type="ARBA" id="ARBA00004496"/>
    </source>
</evidence>
<feature type="region of interest" description="Disordered" evidence="6">
    <location>
        <begin position="717"/>
        <end position="839"/>
    </location>
</feature>
<evidence type="ECO:0000256" key="3">
    <source>
        <dbReference type="ARBA" id="ARBA00015817"/>
    </source>
</evidence>
<protein>
    <recommendedName>
        <fullName evidence="3">Rab3 GTPase-activating protein catalytic subunit</fullName>
    </recommendedName>
</protein>
<feature type="compositionally biased region" description="Polar residues" evidence="6">
    <location>
        <begin position="869"/>
        <end position="879"/>
    </location>
</feature>
<feature type="domain" description="Rab3GAP catalytic subunit conserved" evidence="7">
    <location>
        <begin position="903"/>
        <end position="1053"/>
    </location>
</feature>
<feature type="compositionally biased region" description="Polar residues" evidence="6">
    <location>
        <begin position="724"/>
        <end position="738"/>
    </location>
</feature>
<feature type="compositionally biased region" description="Low complexity" evidence="6">
    <location>
        <begin position="685"/>
        <end position="697"/>
    </location>
</feature>
<dbReference type="PANTHER" id="PTHR21422">
    <property type="entry name" value="RAB3 GTPASE-ACTIVATING PROTEIN CATALYTIC SUBUNIT"/>
    <property type="match status" value="1"/>
</dbReference>
<evidence type="ECO:0000256" key="4">
    <source>
        <dbReference type="ARBA" id="ARBA00022468"/>
    </source>
</evidence>
<sequence>MDDENYEIIDYTAASAWEKFIAALEDTLLKWDLGDGKTGSFDIDQLREKCQALTVRRRQDRDSVRTELAQLCTRTQRVAFRGTAYTLTLSVHPLLASPQTENPAEKATRFYGLFPPIYATELEVDRGYKEAEPTWHPMHRWTGSSMIVFLAYAGDEDGAWDDDLLDASEGSPSAAGDYSVSLDTAKILMSSLNIAARNVRCRLPMFVPVGDAWRFLFTGRSLDKAVSVSAKDGKPSGALVADTKFDSIYLAQAPSAYLQLNGLLELFAGSFKLASYFKQLGGSNGTQTEEQKWAILASNVQLAALHAYHITNTYNRDWNRQSADFHYRQGDLNVGPANDPLRTMRLSACFQPAPCSTYISPQAVGRDRLYLKTATAWALAVQFLPADMERTMLTEALEDAFASWAQSASNAHRHRHLDLSDQMEAHAEVTGDMLIDLFGSASGSLIQPPGTEEAESDAARRCALEERLETVMDEVYADTAPRPLSVAQLIARMPHGAAVPCHSLLWRLCEIVLVTTAKRSADFWRAPSIMTFLRLLWAMTVREVRWRWENREFIPKIASASECRAARDGAASSGMDTPNASLLGLSTVAGEQASKYDVHLRYALIYQKLEMLNCCQERRKVRQSPSPSHVGQVDARAAVADQIAPPEDILAQGDGSVDQDPAANSSLAQRIRSHVKDQIRKHISSDTAGSSATSGGSWVPGSRLNRPIGRLLQSIRPQDGSAAEPSQGSSADRLSITETVHRSPAEVDGFEDIDDAMGSASDSDGFMSAEDADYQSESEEIESNSIASFVDRTTESDHTNMQSSFGTVRLPPNAVQFTSDSSSKSMPIRNERHAHESSNYVDLTISSSMDSNSGFHHISNVHESERPSVMTNSQGTTPASPAIKQPSRASSSPAPQPELADGERAGGLMASSTMRILGTDEPLWIPEIQQPPVMSEDMLREREAILIGLGTSEEGTAQRARLQCAELISDMESFKAANPKCALADFVRWHSPRDWLVPEGGQEQDGCLSPRMSESTNNLWQQLWSEARRVPAKLQKPLFDCEMEAEKALHYLEGVPVYSLFTGLLPTIFTIAYERLYRQPIIHRLPVLRSRLVALGVKMLRDVDWATADPDSPAYSSILDDIESLEVQTSRCIALLHKFPDQLRLVERLVCSGQTSVDDRREQRVVLKALGQFNIAAMAPKRREYVFTANTLGIGSSSEEASETSRFAQRMHVVIEEGSSIRVVNSRTKVQCSL</sequence>
<dbReference type="PANTHER" id="PTHR21422:SF9">
    <property type="entry name" value="RAB3 GTPASE-ACTIVATING PROTEIN CATALYTIC SUBUNIT"/>
    <property type="match status" value="1"/>
</dbReference>
<dbReference type="RefSeq" id="XP_040745701.1">
    <property type="nucleotide sequence ID" value="XM_040890202.1"/>
</dbReference>
<organism evidence="8 9">
    <name type="scientific">Linderina pennispora</name>
    <dbReference type="NCBI Taxonomy" id="61395"/>
    <lineage>
        <taxon>Eukaryota</taxon>
        <taxon>Fungi</taxon>
        <taxon>Fungi incertae sedis</taxon>
        <taxon>Zoopagomycota</taxon>
        <taxon>Kickxellomycotina</taxon>
        <taxon>Kickxellomycetes</taxon>
        <taxon>Kickxellales</taxon>
        <taxon>Kickxellaceae</taxon>
        <taxon>Linderina</taxon>
    </lineage>
</organism>
<evidence type="ECO:0000256" key="2">
    <source>
        <dbReference type="ARBA" id="ARBA00008856"/>
    </source>
</evidence>
<dbReference type="EMBL" id="MCFD01000003">
    <property type="protein sequence ID" value="ORX72277.1"/>
    <property type="molecule type" value="Genomic_DNA"/>
</dbReference>
<feature type="region of interest" description="Disordered" evidence="6">
    <location>
        <begin position="854"/>
        <end position="903"/>
    </location>
</feature>
<dbReference type="Pfam" id="PF13890">
    <property type="entry name" value="Rab3-GTPase_cat"/>
    <property type="match status" value="1"/>
</dbReference>
<comment type="caution">
    <text evidence="8">The sequence shown here is derived from an EMBL/GenBank/DDBJ whole genome shotgun (WGS) entry which is preliminary data.</text>
</comment>
<dbReference type="Proteomes" id="UP000193922">
    <property type="component" value="Unassembled WGS sequence"/>
</dbReference>
<gene>
    <name evidence="8" type="ORF">DL89DRAFT_291478</name>
</gene>
<dbReference type="GeneID" id="63806850"/>
<proteinExistence type="inferred from homology"/>
<dbReference type="AlphaFoldDB" id="A0A1Y1WFL2"/>
<keyword evidence="4" id="KW-0343">GTPase activation</keyword>
<dbReference type="OrthoDB" id="17346at2759"/>
<feature type="compositionally biased region" description="Acidic residues" evidence="6">
    <location>
        <begin position="770"/>
        <end position="782"/>
    </location>
</feature>
<accession>A0A1Y1WFL2</accession>
<comment type="subcellular location">
    <subcellularLocation>
        <location evidence="1">Cytoplasm</location>
    </subcellularLocation>
</comment>
<name>A0A1Y1WFL2_9FUNG</name>
<evidence type="ECO:0000256" key="6">
    <source>
        <dbReference type="SAM" id="MobiDB-lite"/>
    </source>
</evidence>
<evidence type="ECO:0000256" key="5">
    <source>
        <dbReference type="ARBA" id="ARBA00022490"/>
    </source>
</evidence>
<dbReference type="STRING" id="61395.A0A1Y1WFL2"/>
<evidence type="ECO:0000313" key="8">
    <source>
        <dbReference type="EMBL" id="ORX72277.1"/>
    </source>
</evidence>
<dbReference type="GO" id="GO:0005737">
    <property type="term" value="C:cytoplasm"/>
    <property type="evidence" value="ECO:0007669"/>
    <property type="project" value="UniProtKB-SubCell"/>
</dbReference>
<evidence type="ECO:0000313" key="9">
    <source>
        <dbReference type="Proteomes" id="UP000193922"/>
    </source>
</evidence>
<feature type="compositionally biased region" description="Low complexity" evidence="6">
    <location>
        <begin position="756"/>
        <end position="765"/>
    </location>
</feature>
<keyword evidence="5" id="KW-0963">Cytoplasm</keyword>
<keyword evidence="9" id="KW-1185">Reference proteome</keyword>
<feature type="compositionally biased region" description="Basic and acidic residues" evidence="6">
    <location>
        <begin position="674"/>
        <end position="684"/>
    </location>
</feature>
<comment type="similarity">
    <text evidence="2">Belongs to the Rab3-GAP catalytic subunit family.</text>
</comment>
<reference evidence="8 9" key="1">
    <citation type="submission" date="2016-07" db="EMBL/GenBank/DDBJ databases">
        <title>Pervasive Adenine N6-methylation of Active Genes in Fungi.</title>
        <authorList>
            <consortium name="DOE Joint Genome Institute"/>
            <person name="Mondo S.J."/>
            <person name="Dannebaum R.O."/>
            <person name="Kuo R.C."/>
            <person name="Labutti K."/>
            <person name="Haridas S."/>
            <person name="Kuo A."/>
            <person name="Salamov A."/>
            <person name="Ahrendt S.R."/>
            <person name="Lipzen A."/>
            <person name="Sullivan W."/>
            <person name="Andreopoulos W.B."/>
            <person name="Clum A."/>
            <person name="Lindquist E."/>
            <person name="Daum C."/>
            <person name="Ramamoorthy G.K."/>
            <person name="Gryganskyi A."/>
            <person name="Culley D."/>
            <person name="Magnuson J.K."/>
            <person name="James T.Y."/>
            <person name="O'Malley M.A."/>
            <person name="Stajich J.E."/>
            <person name="Spatafora J.W."/>
            <person name="Visel A."/>
            <person name="Grigoriev I.V."/>
        </authorList>
    </citation>
    <scope>NUCLEOTIDE SEQUENCE [LARGE SCALE GENOMIC DNA]</scope>
    <source>
        <strain evidence="8 9">ATCC 12442</strain>
    </source>
</reference>
<dbReference type="GO" id="GO:0005096">
    <property type="term" value="F:GTPase activator activity"/>
    <property type="evidence" value="ECO:0007669"/>
    <property type="project" value="UniProtKB-KW"/>
</dbReference>
<feature type="compositionally biased region" description="Polar residues" evidence="6">
    <location>
        <begin position="815"/>
        <end position="825"/>
    </location>
</feature>